<comment type="caution">
    <text evidence="1">The sequence shown here is derived from an EMBL/GenBank/DDBJ whole genome shotgun (WGS) entry which is preliminary data.</text>
</comment>
<gene>
    <name evidence="1" type="ORF">OH806_12960</name>
</gene>
<proteinExistence type="predicted"/>
<dbReference type="RefSeq" id="WP_264744097.1">
    <property type="nucleotide sequence ID" value="NZ_JAPDHV010000006.1"/>
</dbReference>
<name>A0ABT3HR67_9FLAO</name>
<keyword evidence="2" id="KW-1185">Reference proteome</keyword>
<evidence type="ECO:0000313" key="1">
    <source>
        <dbReference type="EMBL" id="MCW3162175.1"/>
    </source>
</evidence>
<sequence>MCKVSNEIKFCSCNISKLIDSVNYWIIYRRKKGWRIGETVFNQKPLNIEDIELEKIEIKLNSTNMFDFDYIPLNDDKLLINLSYNGKNNEYTFKYFENNWKRYNDALEWLEDNENEKLQYLIEYKGKIEDAFK</sequence>
<evidence type="ECO:0000313" key="2">
    <source>
        <dbReference type="Proteomes" id="UP001163719"/>
    </source>
</evidence>
<reference evidence="1" key="1">
    <citation type="submission" date="2022-10" db="EMBL/GenBank/DDBJ databases">
        <title>Chryseobacterium babae sp. nov. isolated from the gut of the beetle Oryctes rhinoceros, and Chryseobacterium kimseyorum sp. nov., isolated from a stick insect rearing cage.</title>
        <authorList>
            <person name="Shelomi M."/>
            <person name="Han C.-J."/>
            <person name="Chen W.-M."/>
            <person name="Chen H.-K."/>
            <person name="Liaw S.-J."/>
            <person name="Muhle E."/>
            <person name="Clermont D."/>
        </authorList>
    </citation>
    <scope>NUCLEOTIDE SEQUENCE</scope>
    <source>
        <strain evidence="1">WLa1L2M3</strain>
    </source>
</reference>
<dbReference type="EMBL" id="JAPDHV010000006">
    <property type="protein sequence ID" value="MCW3162175.1"/>
    <property type="molecule type" value="Genomic_DNA"/>
</dbReference>
<dbReference type="Proteomes" id="UP001163719">
    <property type="component" value="Unassembled WGS sequence"/>
</dbReference>
<protein>
    <submittedName>
        <fullName evidence="1">Uncharacterized protein</fullName>
    </submittedName>
</protein>
<accession>A0ABT3HR67</accession>
<organism evidence="1 2">
    <name type="scientific">Chryseobacterium oryctis</name>
    <dbReference type="NCBI Taxonomy" id="2952618"/>
    <lineage>
        <taxon>Bacteria</taxon>
        <taxon>Pseudomonadati</taxon>
        <taxon>Bacteroidota</taxon>
        <taxon>Flavobacteriia</taxon>
        <taxon>Flavobacteriales</taxon>
        <taxon>Weeksellaceae</taxon>
        <taxon>Chryseobacterium group</taxon>
        <taxon>Chryseobacterium</taxon>
    </lineage>
</organism>